<sequence length="86" mass="10014">MSLNIKNETVHELVREAARRTGRSQTSVVEVALRRYLDELSDHESEQQRDAELDSLVRDMQRRWRDSTEPPFTAEDLYDPETGLPA</sequence>
<evidence type="ECO:0000256" key="2">
    <source>
        <dbReference type="SAM" id="MobiDB-lite"/>
    </source>
</evidence>
<dbReference type="InterPro" id="IPR011660">
    <property type="entry name" value="VapB-like"/>
</dbReference>
<name>A0A1M5ERQ4_9ACTN</name>
<dbReference type="InterPro" id="IPR010985">
    <property type="entry name" value="Ribbon_hlx_hlx"/>
</dbReference>
<keyword evidence="1" id="KW-1277">Toxin-antitoxin system</keyword>
<accession>A0A1M5ERQ4</accession>
<gene>
    <name evidence="3" type="ORF">SAMN05443575_0977</name>
</gene>
<protein>
    <submittedName>
        <fullName evidence="3">Antitoxin VapB</fullName>
    </submittedName>
</protein>
<reference evidence="4" key="1">
    <citation type="submission" date="2016-11" db="EMBL/GenBank/DDBJ databases">
        <authorList>
            <person name="Varghese N."/>
            <person name="Submissions S."/>
        </authorList>
    </citation>
    <scope>NUCLEOTIDE SEQUENCE [LARGE SCALE GENOMIC DNA]</scope>
    <source>
        <strain evidence="4">DSM 45627</strain>
    </source>
</reference>
<evidence type="ECO:0000313" key="3">
    <source>
        <dbReference type="EMBL" id="SHF81800.1"/>
    </source>
</evidence>
<dbReference type="Pfam" id="PF07704">
    <property type="entry name" value="PSK_trans_fac"/>
    <property type="match status" value="1"/>
</dbReference>
<organism evidence="3 4">
    <name type="scientific">Jatrophihabitans endophyticus</name>
    <dbReference type="NCBI Taxonomy" id="1206085"/>
    <lineage>
        <taxon>Bacteria</taxon>
        <taxon>Bacillati</taxon>
        <taxon>Actinomycetota</taxon>
        <taxon>Actinomycetes</taxon>
        <taxon>Jatrophihabitantales</taxon>
        <taxon>Jatrophihabitantaceae</taxon>
        <taxon>Jatrophihabitans</taxon>
    </lineage>
</organism>
<dbReference type="AlphaFoldDB" id="A0A1M5ERQ4"/>
<dbReference type="STRING" id="1206085.SAMN05443575_0977"/>
<feature type="region of interest" description="Disordered" evidence="2">
    <location>
        <begin position="62"/>
        <end position="86"/>
    </location>
</feature>
<evidence type="ECO:0000256" key="1">
    <source>
        <dbReference type="ARBA" id="ARBA00022649"/>
    </source>
</evidence>
<evidence type="ECO:0000313" key="4">
    <source>
        <dbReference type="Proteomes" id="UP000186132"/>
    </source>
</evidence>
<dbReference type="Proteomes" id="UP000186132">
    <property type="component" value="Unassembled WGS sequence"/>
</dbReference>
<proteinExistence type="predicted"/>
<dbReference type="GO" id="GO:0006355">
    <property type="term" value="P:regulation of DNA-templated transcription"/>
    <property type="evidence" value="ECO:0007669"/>
    <property type="project" value="InterPro"/>
</dbReference>
<dbReference type="SUPFAM" id="SSF47598">
    <property type="entry name" value="Ribbon-helix-helix"/>
    <property type="match status" value="1"/>
</dbReference>
<dbReference type="EMBL" id="FQVU01000001">
    <property type="protein sequence ID" value="SHF81800.1"/>
    <property type="molecule type" value="Genomic_DNA"/>
</dbReference>
<keyword evidence="4" id="KW-1185">Reference proteome</keyword>
<dbReference type="OrthoDB" id="560250at2"/>
<dbReference type="RefSeq" id="WP_073386481.1">
    <property type="nucleotide sequence ID" value="NZ_FQVU01000001.1"/>
</dbReference>